<dbReference type="GO" id="GO:0003677">
    <property type="term" value="F:DNA binding"/>
    <property type="evidence" value="ECO:0007669"/>
    <property type="project" value="UniProtKB-KW"/>
</dbReference>
<protein>
    <submittedName>
        <fullName evidence="1">Homeobox protein knotted-1</fullName>
    </submittedName>
</protein>
<reference evidence="1" key="1">
    <citation type="submission" date="2018-02" db="EMBL/GenBank/DDBJ databases">
        <title>Rhizophora mucronata_Transcriptome.</title>
        <authorList>
            <person name="Meera S.P."/>
            <person name="Sreeshan A."/>
            <person name="Augustine A."/>
        </authorList>
    </citation>
    <scope>NUCLEOTIDE SEQUENCE</scope>
    <source>
        <tissue evidence="1">Leaf</tissue>
    </source>
</reference>
<keyword evidence="1" id="KW-0238">DNA-binding</keyword>
<accession>A0A2P2K0Z6</accession>
<sequence>MKNKRAPLAFYLECIINVHALITTCANFNSRHPSLPLFPRYNQQQFLQ</sequence>
<organism evidence="1">
    <name type="scientific">Rhizophora mucronata</name>
    <name type="common">Asiatic mangrove</name>
    <dbReference type="NCBI Taxonomy" id="61149"/>
    <lineage>
        <taxon>Eukaryota</taxon>
        <taxon>Viridiplantae</taxon>
        <taxon>Streptophyta</taxon>
        <taxon>Embryophyta</taxon>
        <taxon>Tracheophyta</taxon>
        <taxon>Spermatophyta</taxon>
        <taxon>Magnoliopsida</taxon>
        <taxon>eudicotyledons</taxon>
        <taxon>Gunneridae</taxon>
        <taxon>Pentapetalae</taxon>
        <taxon>rosids</taxon>
        <taxon>fabids</taxon>
        <taxon>Malpighiales</taxon>
        <taxon>Rhizophoraceae</taxon>
        <taxon>Rhizophora</taxon>
    </lineage>
</organism>
<proteinExistence type="predicted"/>
<dbReference type="EMBL" id="GGEC01018919">
    <property type="protein sequence ID" value="MBW99402.1"/>
    <property type="molecule type" value="Transcribed_RNA"/>
</dbReference>
<dbReference type="AlphaFoldDB" id="A0A2P2K0Z6"/>
<keyword evidence="1" id="KW-0371">Homeobox</keyword>
<evidence type="ECO:0000313" key="1">
    <source>
        <dbReference type="EMBL" id="MBW99402.1"/>
    </source>
</evidence>
<name>A0A2P2K0Z6_RHIMU</name>